<reference evidence="1" key="1">
    <citation type="submission" date="2023-03" db="EMBL/GenBank/DDBJ databases">
        <title>Massive genome expansion in bonnet fungi (Mycena s.s.) driven by repeated elements and novel gene families across ecological guilds.</title>
        <authorList>
            <consortium name="Lawrence Berkeley National Laboratory"/>
            <person name="Harder C.B."/>
            <person name="Miyauchi S."/>
            <person name="Viragh M."/>
            <person name="Kuo A."/>
            <person name="Thoen E."/>
            <person name="Andreopoulos B."/>
            <person name="Lu D."/>
            <person name="Skrede I."/>
            <person name="Drula E."/>
            <person name="Henrissat B."/>
            <person name="Morin E."/>
            <person name="Kohler A."/>
            <person name="Barry K."/>
            <person name="LaButti K."/>
            <person name="Morin E."/>
            <person name="Salamov A."/>
            <person name="Lipzen A."/>
            <person name="Mereny Z."/>
            <person name="Hegedus B."/>
            <person name="Baldrian P."/>
            <person name="Stursova M."/>
            <person name="Weitz H."/>
            <person name="Taylor A."/>
            <person name="Grigoriev I.V."/>
            <person name="Nagy L.G."/>
            <person name="Martin F."/>
            <person name="Kauserud H."/>
        </authorList>
    </citation>
    <scope>NUCLEOTIDE SEQUENCE</scope>
    <source>
        <strain evidence="1">CBHHK188m</strain>
    </source>
</reference>
<evidence type="ECO:0000313" key="1">
    <source>
        <dbReference type="EMBL" id="KAJ7781920.1"/>
    </source>
</evidence>
<comment type="caution">
    <text evidence="1">The sequence shown here is derived from an EMBL/GenBank/DDBJ whole genome shotgun (WGS) entry which is preliminary data.</text>
</comment>
<gene>
    <name evidence="1" type="ORF">DFH07DRAFT_717915</name>
</gene>
<feature type="non-terminal residue" evidence="1">
    <location>
        <position position="1"/>
    </location>
</feature>
<dbReference type="AlphaFoldDB" id="A0AAD7KB46"/>
<organism evidence="1 2">
    <name type="scientific">Mycena maculata</name>
    <dbReference type="NCBI Taxonomy" id="230809"/>
    <lineage>
        <taxon>Eukaryota</taxon>
        <taxon>Fungi</taxon>
        <taxon>Dikarya</taxon>
        <taxon>Basidiomycota</taxon>
        <taxon>Agaricomycotina</taxon>
        <taxon>Agaricomycetes</taxon>
        <taxon>Agaricomycetidae</taxon>
        <taxon>Agaricales</taxon>
        <taxon>Marasmiineae</taxon>
        <taxon>Mycenaceae</taxon>
        <taxon>Mycena</taxon>
    </lineage>
</organism>
<sequence>LPLWHHPGENRLMRQVNNRSMARCLRSNHAGLTVEDGMDLKQRLGDPLHEADASCDCDACEEDRTVQGCEDPHVCAKAAASRLGQILPKWIPKISGTENPVPDAAPTDLGIETGCFKLPRGMTTLAQGLRVMTQKGHELKERPVPPIRRRRAAVEQAPEKAGIYIAGAVYAPSSRRACAAAGVFLGDADIRNKGRCIPVADDQSQYVAELFAVLEAIRI</sequence>
<protein>
    <submittedName>
        <fullName evidence="1">Uncharacterized protein</fullName>
    </submittedName>
</protein>
<dbReference type="EMBL" id="JARJLG010000004">
    <property type="protein sequence ID" value="KAJ7781920.1"/>
    <property type="molecule type" value="Genomic_DNA"/>
</dbReference>
<evidence type="ECO:0000313" key="2">
    <source>
        <dbReference type="Proteomes" id="UP001215280"/>
    </source>
</evidence>
<dbReference type="Proteomes" id="UP001215280">
    <property type="component" value="Unassembled WGS sequence"/>
</dbReference>
<name>A0AAD7KB46_9AGAR</name>
<accession>A0AAD7KB46</accession>
<keyword evidence="2" id="KW-1185">Reference proteome</keyword>
<proteinExistence type="predicted"/>
<feature type="non-terminal residue" evidence="1">
    <location>
        <position position="219"/>
    </location>
</feature>